<proteinExistence type="inferred from homology"/>
<comment type="similarity">
    <text evidence="1">Belongs to the peptidase S8 family.</text>
</comment>
<dbReference type="GO" id="GO:0006508">
    <property type="term" value="P:proteolysis"/>
    <property type="evidence" value="ECO:0007669"/>
    <property type="project" value="UniProtKB-KW"/>
</dbReference>
<evidence type="ECO:0000256" key="2">
    <source>
        <dbReference type="ARBA" id="ARBA00022670"/>
    </source>
</evidence>
<dbReference type="CDD" id="cd04847">
    <property type="entry name" value="Peptidases_S8_Subtilisin_like_2"/>
    <property type="match status" value="1"/>
</dbReference>
<dbReference type="InterPro" id="IPR050131">
    <property type="entry name" value="Peptidase_S8_subtilisin-like"/>
</dbReference>
<dbReference type="AlphaFoldDB" id="A0A0S4U1U0"/>
<dbReference type="Pfam" id="PF00082">
    <property type="entry name" value="Peptidase_S8"/>
    <property type="match status" value="1"/>
</dbReference>
<evidence type="ECO:0000313" key="6">
    <source>
        <dbReference type="EMBL" id="CUV16218.1"/>
    </source>
</evidence>
<dbReference type="PANTHER" id="PTHR43806">
    <property type="entry name" value="PEPTIDASE S8"/>
    <property type="match status" value="1"/>
</dbReference>
<dbReference type="Gene3D" id="3.40.50.200">
    <property type="entry name" value="Peptidase S8/S53 domain"/>
    <property type="match status" value="1"/>
</dbReference>
<feature type="domain" description="Peptidase S8/S53" evidence="5">
    <location>
        <begin position="287"/>
        <end position="622"/>
    </location>
</feature>
<dbReference type="SUPFAM" id="SSF52743">
    <property type="entry name" value="Subtilisin-like"/>
    <property type="match status" value="1"/>
</dbReference>
<dbReference type="PANTHER" id="PTHR43806:SF11">
    <property type="entry name" value="CEREVISIN-RELATED"/>
    <property type="match status" value="1"/>
</dbReference>
<reference evidence="6" key="1">
    <citation type="submission" date="2015-10" db="EMBL/GenBank/DDBJ databases">
        <authorList>
            <person name="Gilbert D.G."/>
        </authorList>
    </citation>
    <scope>NUCLEOTIDE SEQUENCE</scope>
    <source>
        <strain evidence="6">Phyl III-seqv23</strain>
    </source>
</reference>
<keyword evidence="2" id="KW-0645">Protease</keyword>
<dbReference type="EMBL" id="LN899821">
    <property type="protein sequence ID" value="CUV16218.1"/>
    <property type="molecule type" value="Genomic_DNA"/>
</dbReference>
<organism evidence="6">
    <name type="scientific">Ralstonia solanacearum</name>
    <name type="common">Pseudomonas solanacearum</name>
    <dbReference type="NCBI Taxonomy" id="305"/>
    <lineage>
        <taxon>Bacteria</taxon>
        <taxon>Pseudomonadati</taxon>
        <taxon>Pseudomonadota</taxon>
        <taxon>Betaproteobacteria</taxon>
        <taxon>Burkholderiales</taxon>
        <taxon>Burkholderiaceae</taxon>
        <taxon>Ralstonia</taxon>
        <taxon>Ralstonia solanacearum species complex</taxon>
    </lineage>
</organism>
<protein>
    <recommendedName>
        <fullName evidence="5">Peptidase S8/S53 domain-containing protein</fullName>
    </recommendedName>
</protein>
<dbReference type="GO" id="GO:0004252">
    <property type="term" value="F:serine-type endopeptidase activity"/>
    <property type="evidence" value="ECO:0007669"/>
    <property type="project" value="InterPro"/>
</dbReference>
<dbReference type="InterPro" id="IPR034074">
    <property type="entry name" value="Y4bN_pept_dom"/>
</dbReference>
<keyword evidence="3" id="KW-0378">Hydrolase</keyword>
<evidence type="ECO:0000256" key="1">
    <source>
        <dbReference type="ARBA" id="ARBA00011073"/>
    </source>
</evidence>
<name>A0A0S4U1U0_RALSL</name>
<evidence type="ECO:0000256" key="3">
    <source>
        <dbReference type="ARBA" id="ARBA00022801"/>
    </source>
</evidence>
<dbReference type="InterPro" id="IPR000209">
    <property type="entry name" value="Peptidase_S8/S53_dom"/>
</dbReference>
<keyword evidence="4" id="KW-0720">Serine protease</keyword>
<accession>A0A0S4U1U0</accession>
<sequence length="833" mass="91064">MADHQAPDRRQHLVLHQTSKSLDYTAHSPGGGDAKVVPDLPRQQHGQALRAQLQELAPMAQATAAAQQQLGLESGLGVQIQFVGQPDVELAFESLAYGPKKIELLSVYSEGTTTYANVFVPDGQLAHFEKYVTEYLEEKKDKNGGARDHKALLNTIAAIRAAELRALWTDDPELLPADPNEAFWWEVWLPVRAAGQAVVEDFKKLAGLAGCTVSDKQANFPERTVLLMWGTEQQFAQSVMTLNCVAELRRAKDTAEFFDGMAGAEQQQWLDAMLELAQFPPEGDETPRVCLLDSGVNRGHPLLAPLMTEADMHAVDPAWGTDDAANHGSGLAGLAAFGDLTEALASAQPIPIEHRLESVKLTPGEGANEGDARHHAYLFAEAVSRPEIAAPVRRRVFTSAVSASDYRDRGRPSSWSATVDRLAADADGDGEFPRLIVLSAGNTRENSAWLEYPASLSTNLIHDPGQAWNAITVGACTDKTDTEIDAVSAVAEQGGLSPFTTTSRTWDTAWPLKPDVVLEGGNVGKDALSAVGLPSLNLLTMHHRPNERLFTTTNATSAASALCARMAAQLMAAYPALRPETIRALLVHSAEWTPAMREMFLPADAKPTKQDYANLIRHCGWGVPNLDQALWSAGNSLTLVVEDLVHPYAKEKDRGVVTRHMNLHALPWPRAELEALQATKVQMRVTLSYFIEPNPSARGVASKFHYPSHRLRFDVQRPLDASTDDFVARINAAAERDDGGDPVNPKDPAWYLGDRQRHRGSLHQDVWEGTAADLASRGFIAVYPGSGWWRTRPPLARYDLPARYSLVVSLRTEPVGVDLYNAIEQQIAIQNLI</sequence>
<dbReference type="InterPro" id="IPR036852">
    <property type="entry name" value="Peptidase_S8/S53_dom_sf"/>
</dbReference>
<evidence type="ECO:0000256" key="4">
    <source>
        <dbReference type="ARBA" id="ARBA00022825"/>
    </source>
</evidence>
<evidence type="ECO:0000259" key="5">
    <source>
        <dbReference type="Pfam" id="PF00082"/>
    </source>
</evidence>
<gene>
    <name evidence="6" type="ORF">PSS4_v1_50003</name>
</gene>